<dbReference type="InterPro" id="IPR011712">
    <property type="entry name" value="Sig_transdc_His_kin_sub3_dim/P"/>
</dbReference>
<dbReference type="SUPFAM" id="SSF55874">
    <property type="entry name" value="ATPase domain of HSP90 chaperone/DNA topoisomerase II/histidine kinase"/>
    <property type="match status" value="1"/>
</dbReference>
<keyword evidence="5" id="KW-0547">Nucleotide-binding</keyword>
<comment type="catalytic activity">
    <reaction evidence="1">
        <text>ATP + protein L-histidine = ADP + protein N-phospho-L-histidine.</text>
        <dbReference type="EC" id="2.7.13.3"/>
    </reaction>
</comment>
<dbReference type="InterPro" id="IPR055558">
    <property type="entry name" value="DUF7134"/>
</dbReference>
<feature type="transmembrane region" description="Helical" evidence="9">
    <location>
        <begin position="69"/>
        <end position="90"/>
    </location>
</feature>
<keyword evidence="3" id="KW-0597">Phosphoprotein</keyword>
<dbReference type="EMBL" id="JADBGI010000004">
    <property type="protein sequence ID" value="MBE2998127.1"/>
    <property type="molecule type" value="Genomic_DNA"/>
</dbReference>
<feature type="transmembrane region" description="Helical" evidence="9">
    <location>
        <begin position="12"/>
        <end position="33"/>
    </location>
</feature>
<keyword evidence="9" id="KW-0472">Membrane</keyword>
<dbReference type="Gene3D" id="3.30.565.10">
    <property type="entry name" value="Histidine kinase-like ATPase, C-terminal domain"/>
    <property type="match status" value="1"/>
</dbReference>
<keyword evidence="9" id="KW-0812">Transmembrane</keyword>
<keyword evidence="6 11" id="KW-0418">Kinase</keyword>
<dbReference type="PANTHER" id="PTHR24421">
    <property type="entry name" value="NITRATE/NITRITE SENSOR PROTEIN NARX-RELATED"/>
    <property type="match status" value="1"/>
</dbReference>
<gene>
    <name evidence="11" type="ORF">IDM40_05315</name>
</gene>
<dbReference type="Pfam" id="PF02518">
    <property type="entry name" value="HATPase_c"/>
    <property type="match status" value="1"/>
</dbReference>
<dbReference type="Pfam" id="PF07730">
    <property type="entry name" value="HisKA_3"/>
    <property type="match status" value="1"/>
</dbReference>
<accession>A0ABR9P2Q6</accession>
<keyword evidence="9" id="KW-1133">Transmembrane helix</keyword>
<dbReference type="InterPro" id="IPR050482">
    <property type="entry name" value="Sensor_HK_TwoCompSys"/>
</dbReference>
<keyword evidence="7" id="KW-0067">ATP-binding</keyword>
<organism evidence="11 12">
    <name type="scientific">Nocardiopsis coralli</name>
    <dbReference type="NCBI Taxonomy" id="2772213"/>
    <lineage>
        <taxon>Bacteria</taxon>
        <taxon>Bacillati</taxon>
        <taxon>Actinomycetota</taxon>
        <taxon>Actinomycetes</taxon>
        <taxon>Streptosporangiales</taxon>
        <taxon>Nocardiopsidaceae</taxon>
        <taxon>Nocardiopsis</taxon>
    </lineage>
</organism>
<proteinExistence type="predicted"/>
<feature type="transmembrane region" description="Helical" evidence="9">
    <location>
        <begin position="45"/>
        <end position="62"/>
    </location>
</feature>
<dbReference type="Proteomes" id="UP000806528">
    <property type="component" value="Unassembled WGS sequence"/>
</dbReference>
<dbReference type="CDD" id="cd16917">
    <property type="entry name" value="HATPase_UhpB-NarQ-NarX-like"/>
    <property type="match status" value="1"/>
</dbReference>
<evidence type="ECO:0000256" key="5">
    <source>
        <dbReference type="ARBA" id="ARBA00022741"/>
    </source>
</evidence>
<feature type="transmembrane region" description="Helical" evidence="9">
    <location>
        <begin position="110"/>
        <end position="128"/>
    </location>
</feature>
<dbReference type="Gene3D" id="1.20.5.1930">
    <property type="match status" value="1"/>
</dbReference>
<feature type="transmembrane region" description="Helical" evidence="9">
    <location>
        <begin position="135"/>
        <end position="157"/>
    </location>
</feature>
<dbReference type="GO" id="GO:0016301">
    <property type="term" value="F:kinase activity"/>
    <property type="evidence" value="ECO:0007669"/>
    <property type="project" value="UniProtKB-KW"/>
</dbReference>
<dbReference type="SMART" id="SM00387">
    <property type="entry name" value="HATPase_c"/>
    <property type="match status" value="1"/>
</dbReference>
<evidence type="ECO:0000256" key="4">
    <source>
        <dbReference type="ARBA" id="ARBA00022679"/>
    </source>
</evidence>
<evidence type="ECO:0000259" key="10">
    <source>
        <dbReference type="SMART" id="SM00387"/>
    </source>
</evidence>
<evidence type="ECO:0000256" key="9">
    <source>
        <dbReference type="SAM" id="Phobius"/>
    </source>
</evidence>
<feature type="domain" description="Histidine kinase/HSP90-like ATPase" evidence="10">
    <location>
        <begin position="299"/>
        <end position="390"/>
    </location>
</feature>
<protein>
    <recommendedName>
        <fullName evidence="2">histidine kinase</fullName>
        <ecNumber evidence="2">2.7.13.3</ecNumber>
    </recommendedName>
</protein>
<evidence type="ECO:0000256" key="8">
    <source>
        <dbReference type="ARBA" id="ARBA00023012"/>
    </source>
</evidence>
<dbReference type="RefSeq" id="WP_193120789.1">
    <property type="nucleotide sequence ID" value="NZ_JADBGI010000004.1"/>
</dbReference>
<evidence type="ECO:0000256" key="2">
    <source>
        <dbReference type="ARBA" id="ARBA00012438"/>
    </source>
</evidence>
<dbReference type="InterPro" id="IPR003594">
    <property type="entry name" value="HATPase_dom"/>
</dbReference>
<evidence type="ECO:0000256" key="1">
    <source>
        <dbReference type="ARBA" id="ARBA00000085"/>
    </source>
</evidence>
<dbReference type="Pfam" id="PF23539">
    <property type="entry name" value="DUF7134"/>
    <property type="match status" value="1"/>
</dbReference>
<keyword evidence="4" id="KW-0808">Transferase</keyword>
<comment type="caution">
    <text evidence="11">The sequence shown here is derived from an EMBL/GenBank/DDBJ whole genome shotgun (WGS) entry which is preliminary data.</text>
</comment>
<reference evidence="11 12" key="1">
    <citation type="submission" date="2020-09" db="EMBL/GenBank/DDBJ databases">
        <title>Diversity and distribution of actinomycetes associated with coral in the coast of Hainan.</title>
        <authorList>
            <person name="Li F."/>
        </authorList>
    </citation>
    <scope>NUCLEOTIDE SEQUENCE [LARGE SCALE GENOMIC DNA]</scope>
    <source>
        <strain evidence="11 12">HNM0947</strain>
    </source>
</reference>
<keyword evidence="12" id="KW-1185">Reference proteome</keyword>
<dbReference type="EC" id="2.7.13.3" evidence="2"/>
<evidence type="ECO:0000256" key="3">
    <source>
        <dbReference type="ARBA" id="ARBA00022553"/>
    </source>
</evidence>
<sequence>MSSESGRRAVAVDALFGFAVFAVVAIAVGSDVADPGVDEPLVVDRPALGYLIAVMLGALMFWRRTRPVAVLLATGVLIVANYVLDLPIIGLAVPLAPALYSAAEADRTRWAVGTATGLLLLSTGVRLAQGQDPAFVLGYELASTVAIMGAAIALGHIQVQRRRAGEQRMRIAELDRQAARAEAAERVSLERTRIARDLHDAVGHRLTVVMLHSSVAVEALEGDRPDLDTARTELGYVTDYSRAGLRELRSTVHALRGSDSEVAGTASLAYLDDLTAEVRAAGLTVDVRGRPERGDLPALVDATAHRVVQEALTNTLKHARARSATVEFTVDGEDLTVSVADDGATPAGDEGTGSGLAGMRERVRLLGGELETGPRPDGGFLVRARLPIGGPR</sequence>
<evidence type="ECO:0000256" key="6">
    <source>
        <dbReference type="ARBA" id="ARBA00022777"/>
    </source>
</evidence>
<name>A0ABR9P2Q6_9ACTN</name>
<keyword evidence="8" id="KW-0902">Two-component regulatory system</keyword>
<dbReference type="PANTHER" id="PTHR24421:SF10">
    <property type="entry name" value="NITRATE_NITRITE SENSOR PROTEIN NARQ"/>
    <property type="match status" value="1"/>
</dbReference>
<evidence type="ECO:0000313" key="11">
    <source>
        <dbReference type="EMBL" id="MBE2998127.1"/>
    </source>
</evidence>
<dbReference type="InterPro" id="IPR036890">
    <property type="entry name" value="HATPase_C_sf"/>
</dbReference>
<evidence type="ECO:0000313" key="12">
    <source>
        <dbReference type="Proteomes" id="UP000806528"/>
    </source>
</evidence>
<evidence type="ECO:0000256" key="7">
    <source>
        <dbReference type="ARBA" id="ARBA00022840"/>
    </source>
</evidence>